<feature type="region of interest" description="Disordered" evidence="1">
    <location>
        <begin position="772"/>
        <end position="814"/>
    </location>
</feature>
<evidence type="ECO:0000313" key="3">
    <source>
        <dbReference type="EMBL" id="CAE7565261.1"/>
    </source>
</evidence>
<gene>
    <name evidence="3" type="ORF">SNAT2548_LOCUS32008</name>
</gene>
<accession>A0A812UH64</accession>
<reference evidence="3" key="1">
    <citation type="submission" date="2021-02" db="EMBL/GenBank/DDBJ databases">
        <authorList>
            <person name="Dougan E. K."/>
            <person name="Rhodes N."/>
            <person name="Thang M."/>
            <person name="Chan C."/>
        </authorList>
    </citation>
    <scope>NUCLEOTIDE SEQUENCE</scope>
</reference>
<feature type="transmembrane region" description="Helical" evidence="2">
    <location>
        <begin position="55"/>
        <end position="76"/>
    </location>
</feature>
<keyword evidence="2" id="KW-0472">Membrane</keyword>
<protein>
    <submittedName>
        <fullName evidence="3">Uncharacterized protein</fullName>
    </submittedName>
</protein>
<keyword evidence="2" id="KW-0812">Transmembrane</keyword>
<evidence type="ECO:0000256" key="2">
    <source>
        <dbReference type="SAM" id="Phobius"/>
    </source>
</evidence>
<evidence type="ECO:0000256" key="1">
    <source>
        <dbReference type="SAM" id="MobiDB-lite"/>
    </source>
</evidence>
<keyword evidence="2" id="KW-1133">Transmembrane helix</keyword>
<sequence>MESYGSIPLHSGSQAKPLRQRFNLCPLTYCLFGPWLVFVAILGVRSFQLRHKHVAVANALTAAVWLFTLCVGFFALDRTARKFRGEVLQASWMSFTALAMLLAAFCGTLTGEYNYQVNMSPYFDVAMLQTYLDVDPVNARGEHLMDAGRIVFTKASHLDIKRSMGFMDTDVWCVAPITTRDLDGNSTVPAIADFWAVGKNCCAGSAGGDFRCGSWSDRFAHGGLRLLDEAERPFYRLAVHQAQAAFNLQVLHPIFLHWMPEPVEEVEAYKKGGHRQVSPIFEAMTDPARGSQEQFQAAFQQQREFYAGRTEIRTVQGAFFEEHSRKRREPPTPVASGLTTPQEGTPVPTDGPVSGLVVPTLLEDETAFQVTAGELGADVNNPQSVQQVLAAPVHTAKDVLRIVRGYHKAVVRPEMYGLVLQLESALLKVNDAVFSCRRELAFMTADNRSEQKRSCGLLLVTTGWPNGLKPEQREFMIGWMIEQLPEAQNFLRNRGFLREDADHTAQHAQMWFNILNTDPTTVPQGTFWSGMTMLHFKSWDLRQAFLKRYGGQGGTPLYTAPTVPITGKHVRVSPCSPQWQRKLEMPLRVVISVLNAHPETQGKRLIILWKSLTIMEPVEGPDFKPDHTAWCRLFYEEAEGSFQARLETATPLTRIMHSPPTTVGCKEETLFAEHWNTVIWGTQFELDEMERIAYRQAKNDGHTAGKGTFVGKSRKHWSNVVLHNSYFSPYPFELQHNAVEQVAFVWDELCQKMGVPEQQVGDIAAATYQGKPVAPDAASHTAAAEDVEMERSENPFAKAPPPTSKGAGKQGHTA</sequence>
<comment type="caution">
    <text evidence="3">The sequence shown here is derived from an EMBL/GenBank/DDBJ whole genome shotgun (WGS) entry which is preliminary data.</text>
</comment>
<feature type="region of interest" description="Disordered" evidence="1">
    <location>
        <begin position="320"/>
        <end position="351"/>
    </location>
</feature>
<proteinExistence type="predicted"/>
<evidence type="ECO:0000313" key="4">
    <source>
        <dbReference type="Proteomes" id="UP000604046"/>
    </source>
</evidence>
<dbReference type="Proteomes" id="UP000604046">
    <property type="component" value="Unassembled WGS sequence"/>
</dbReference>
<feature type="transmembrane region" description="Helical" evidence="2">
    <location>
        <begin position="21"/>
        <end position="43"/>
    </location>
</feature>
<dbReference type="EMBL" id="CAJNDS010002688">
    <property type="protein sequence ID" value="CAE7565261.1"/>
    <property type="molecule type" value="Genomic_DNA"/>
</dbReference>
<dbReference type="OrthoDB" id="411674at2759"/>
<organism evidence="3 4">
    <name type="scientific">Symbiodinium natans</name>
    <dbReference type="NCBI Taxonomy" id="878477"/>
    <lineage>
        <taxon>Eukaryota</taxon>
        <taxon>Sar</taxon>
        <taxon>Alveolata</taxon>
        <taxon>Dinophyceae</taxon>
        <taxon>Suessiales</taxon>
        <taxon>Symbiodiniaceae</taxon>
        <taxon>Symbiodinium</taxon>
    </lineage>
</organism>
<feature type="transmembrane region" description="Helical" evidence="2">
    <location>
        <begin position="88"/>
        <end position="110"/>
    </location>
</feature>
<dbReference type="AlphaFoldDB" id="A0A812UH64"/>
<name>A0A812UH64_9DINO</name>
<keyword evidence="4" id="KW-1185">Reference proteome</keyword>